<dbReference type="GeneID" id="7202195"/>
<dbReference type="Proteomes" id="UP000000759">
    <property type="component" value="Chromosome 12"/>
</dbReference>
<reference evidence="2 3" key="1">
    <citation type="journal article" date="2008" name="Nature">
        <title>The Phaeodactylum genome reveals the evolutionary history of diatom genomes.</title>
        <authorList>
            <person name="Bowler C."/>
            <person name="Allen A.E."/>
            <person name="Badger J.H."/>
            <person name="Grimwood J."/>
            <person name="Jabbari K."/>
            <person name="Kuo A."/>
            <person name="Maheswari U."/>
            <person name="Martens C."/>
            <person name="Maumus F."/>
            <person name="Otillar R.P."/>
            <person name="Rayko E."/>
            <person name="Salamov A."/>
            <person name="Vandepoele K."/>
            <person name="Beszteri B."/>
            <person name="Gruber A."/>
            <person name="Heijde M."/>
            <person name="Katinka M."/>
            <person name="Mock T."/>
            <person name="Valentin K."/>
            <person name="Verret F."/>
            <person name="Berges J.A."/>
            <person name="Brownlee C."/>
            <person name="Cadoret J.P."/>
            <person name="Chiovitti A."/>
            <person name="Choi C.J."/>
            <person name="Coesel S."/>
            <person name="De Martino A."/>
            <person name="Detter J.C."/>
            <person name="Durkin C."/>
            <person name="Falciatore A."/>
            <person name="Fournet J."/>
            <person name="Haruta M."/>
            <person name="Huysman M.J."/>
            <person name="Jenkins B.D."/>
            <person name="Jiroutova K."/>
            <person name="Jorgensen R.E."/>
            <person name="Joubert Y."/>
            <person name="Kaplan A."/>
            <person name="Kroger N."/>
            <person name="Kroth P.G."/>
            <person name="La Roche J."/>
            <person name="Lindquist E."/>
            <person name="Lommer M."/>
            <person name="Martin-Jezequel V."/>
            <person name="Lopez P.J."/>
            <person name="Lucas S."/>
            <person name="Mangogna M."/>
            <person name="McGinnis K."/>
            <person name="Medlin L.K."/>
            <person name="Montsant A."/>
            <person name="Oudot-Le Secq M.P."/>
            <person name="Napoli C."/>
            <person name="Obornik M."/>
            <person name="Parker M.S."/>
            <person name="Petit J.L."/>
            <person name="Porcel B.M."/>
            <person name="Poulsen N."/>
            <person name="Robison M."/>
            <person name="Rychlewski L."/>
            <person name="Rynearson T.A."/>
            <person name="Schmutz J."/>
            <person name="Shapiro H."/>
            <person name="Siaut M."/>
            <person name="Stanley M."/>
            <person name="Sussman M.R."/>
            <person name="Taylor A.R."/>
            <person name="Vardi A."/>
            <person name="von Dassow P."/>
            <person name="Vyverman W."/>
            <person name="Willis A."/>
            <person name="Wyrwicz L.S."/>
            <person name="Rokhsar D.S."/>
            <person name="Weissenbach J."/>
            <person name="Armbrust E.V."/>
            <person name="Green B.R."/>
            <person name="Van de Peer Y."/>
            <person name="Grigoriev I.V."/>
        </authorList>
    </citation>
    <scope>NUCLEOTIDE SEQUENCE [LARGE SCALE GENOMIC DNA]</scope>
    <source>
        <strain evidence="2 3">CCAP 1055/1</strain>
    </source>
</reference>
<name>B7G2V3_PHATC</name>
<feature type="region of interest" description="Disordered" evidence="1">
    <location>
        <begin position="340"/>
        <end position="360"/>
    </location>
</feature>
<sequence length="696" mass="75102">MRRSRTTPATADLLAGVSGGGRYAPTPAPVGALQPEDDGIAAASLIVRNIASFLTLSDVASLTTNAPTFSYPTWDSLDVPTPADSWAVGVELDHDIDDNELCSWSIATPLTPALMALSPGATPVMEYDTDESRSEVFQNVLQERRRRWAQDKLSHAIFAHPLPLRNYCWEAYEKAQEIRTTQAEKWQELQKHRVDPETFVEPTGCIVELQHAPNRLKLVNDAIDLLFHNVPLSVLIDVVDAIGDTALDSTFATVKLSVAVLNHIVSALGRLVQGLWHGVTNFNPLQLLETIISLQFNAMGKTSEALVGGIQSVATGVGSASSLALHRLSAANLAGHTSVSNASLRTGGGEHTGGLFSRKRAPKQATALNQKTLEKLSAINAAARLVDYTETSDDTGGLTQHAKSRVQRSMHYNVSLRPFVATVEAPSQGIALEANDGEQSLNFDAFDLRTRSVSFDDSVRLGISRPLESPSLDDLEDSSSSSFLCTPQSFPSTPHSRQTVMAQWCRRVDDAIFNARDKLRVYDGLESSDERTRGMAELLSGGKKLAVFDDQDTHGIELTCGKHVATKVGSMLYCNVRSAVAILRNSFVYSEITVLPRPVTGTTPPSSSMVTLSIGLATAEMPPNTLVGAWQGSAGLCSTGQILAAGQWCTPIDPRQSAYGEGTTVGCLAFLDEDSALETWDGVMFPRLQVWAQQQS</sequence>
<evidence type="ECO:0000256" key="1">
    <source>
        <dbReference type="SAM" id="MobiDB-lite"/>
    </source>
</evidence>
<protein>
    <submittedName>
        <fullName evidence="2">Uncharacterized protein</fullName>
    </submittedName>
</protein>
<dbReference type="PaxDb" id="2850-Phatr47209"/>
<evidence type="ECO:0000313" key="3">
    <source>
        <dbReference type="Proteomes" id="UP000000759"/>
    </source>
</evidence>
<keyword evidence="3" id="KW-1185">Reference proteome</keyword>
<gene>
    <name evidence="2" type="ORF">PHATRDRAFT_47209</name>
</gene>
<accession>B7G2V3</accession>
<dbReference type="HOGENOM" id="CLU_351789_0_0_1"/>
<dbReference type="Gene3D" id="2.60.120.920">
    <property type="match status" value="1"/>
</dbReference>
<proteinExistence type="predicted"/>
<dbReference type="eggNOG" id="ENOG502S0VK">
    <property type="taxonomic scope" value="Eukaryota"/>
</dbReference>
<dbReference type="InParanoid" id="B7G2V3"/>
<dbReference type="EMBL" id="CM000614">
    <property type="protein sequence ID" value="EEC47371.1"/>
    <property type="molecule type" value="Genomic_DNA"/>
</dbReference>
<dbReference type="InterPro" id="IPR043136">
    <property type="entry name" value="B30.2/SPRY_sf"/>
</dbReference>
<dbReference type="OrthoDB" id="531008at2759"/>
<evidence type="ECO:0000313" key="2">
    <source>
        <dbReference type="EMBL" id="EEC47371.1"/>
    </source>
</evidence>
<reference evidence="3" key="2">
    <citation type="submission" date="2008-08" db="EMBL/GenBank/DDBJ databases">
        <authorList>
            <consortium name="Diatom Consortium"/>
            <person name="Grigoriev I."/>
            <person name="Grimwood J."/>
            <person name="Kuo A."/>
            <person name="Otillar R.P."/>
            <person name="Salamov A."/>
            <person name="Detter J.C."/>
            <person name="Lindquist E."/>
            <person name="Shapiro H."/>
            <person name="Lucas S."/>
            <person name="Glavina del Rio T."/>
            <person name="Pitluck S."/>
            <person name="Rokhsar D."/>
            <person name="Bowler C."/>
        </authorList>
    </citation>
    <scope>GENOME REANNOTATION</scope>
    <source>
        <strain evidence="3">CCAP 1055/1</strain>
    </source>
</reference>
<organism evidence="2 3">
    <name type="scientific">Phaeodactylum tricornutum (strain CCAP 1055/1)</name>
    <dbReference type="NCBI Taxonomy" id="556484"/>
    <lineage>
        <taxon>Eukaryota</taxon>
        <taxon>Sar</taxon>
        <taxon>Stramenopiles</taxon>
        <taxon>Ochrophyta</taxon>
        <taxon>Bacillariophyta</taxon>
        <taxon>Bacillariophyceae</taxon>
        <taxon>Bacillariophycidae</taxon>
        <taxon>Naviculales</taxon>
        <taxon>Phaeodactylaceae</taxon>
        <taxon>Phaeodactylum</taxon>
    </lineage>
</organism>
<dbReference type="RefSeq" id="XP_002181448.1">
    <property type="nucleotide sequence ID" value="XM_002181412.1"/>
</dbReference>
<dbReference type="KEGG" id="pti:PHATRDRAFT_47209"/>
<dbReference type="AlphaFoldDB" id="B7G2V3"/>